<evidence type="ECO:0000313" key="1">
    <source>
        <dbReference type="EMBL" id="NUW32486.1"/>
    </source>
</evidence>
<dbReference type="AlphaFoldDB" id="A0A7Y6I6I1"/>
<reference evidence="1 2" key="1">
    <citation type="submission" date="2020-06" db="EMBL/GenBank/DDBJ databases">
        <title>Nonomuraea sp. SMC257, a novel actinomycete isolated from soil.</title>
        <authorList>
            <person name="Chanama M."/>
        </authorList>
    </citation>
    <scope>NUCLEOTIDE SEQUENCE [LARGE SCALE GENOMIC DNA]</scope>
    <source>
        <strain evidence="1 2">SMC257</strain>
    </source>
</reference>
<keyword evidence="2" id="KW-1185">Reference proteome</keyword>
<dbReference type="EMBL" id="JABWGN010000005">
    <property type="protein sequence ID" value="NUW32486.1"/>
    <property type="molecule type" value="Genomic_DNA"/>
</dbReference>
<comment type="caution">
    <text evidence="1">The sequence shown here is derived from an EMBL/GenBank/DDBJ whole genome shotgun (WGS) entry which is preliminary data.</text>
</comment>
<organism evidence="1 2">
    <name type="scientific">Nonomuraea montanisoli</name>
    <dbReference type="NCBI Taxonomy" id="2741721"/>
    <lineage>
        <taxon>Bacteria</taxon>
        <taxon>Bacillati</taxon>
        <taxon>Actinomycetota</taxon>
        <taxon>Actinomycetes</taxon>
        <taxon>Streptosporangiales</taxon>
        <taxon>Streptosporangiaceae</taxon>
        <taxon>Nonomuraea</taxon>
    </lineage>
</organism>
<accession>A0A7Y6I6I1</accession>
<gene>
    <name evidence="1" type="ORF">HTZ77_13750</name>
</gene>
<proteinExistence type="predicted"/>
<name>A0A7Y6I6I1_9ACTN</name>
<protein>
    <submittedName>
        <fullName evidence="1">Uncharacterized protein</fullName>
    </submittedName>
</protein>
<evidence type="ECO:0000313" key="2">
    <source>
        <dbReference type="Proteomes" id="UP000586042"/>
    </source>
</evidence>
<dbReference type="RefSeq" id="WP_175589937.1">
    <property type="nucleotide sequence ID" value="NZ_JABWGN010000005.1"/>
</dbReference>
<dbReference type="Proteomes" id="UP000586042">
    <property type="component" value="Unassembled WGS sequence"/>
</dbReference>
<sequence>MAEIMTFIVDPFDLPVNEIPANLPVGHMFAESARCAVFMERMAIFSRGLEIQVGYHVREDAPTAGEGFGIPVVGSADDLGLELRPEGSTRRLTVRKTGASGQDFSGRMFYWAAPVPPGQGLDVSIVWPSLGVESRNWLIRHDALREAVSEVRVLWR</sequence>